<proteinExistence type="predicted"/>
<dbReference type="Gene3D" id="3.60.21.10">
    <property type="match status" value="1"/>
</dbReference>
<dbReference type="EMBL" id="LAHD01000119">
    <property type="protein sequence ID" value="PHJ97121.1"/>
    <property type="molecule type" value="Genomic_DNA"/>
</dbReference>
<evidence type="ECO:0000313" key="2">
    <source>
        <dbReference type="Proteomes" id="UP000222310"/>
    </source>
</evidence>
<sequence>MNKWAILSGIEGNLAAYEAVMADIKRQGNSVEALYILGDLVGPRPETEKLVERVLNPRRGELEPLICKGWWEEQSLILHGLGPTGDAPELIAKYGGDTVKLLWDSVSRQTLQWLRSLDFGFFELDCLLIHGSTVGVNDELTPETPPIQMLDRLSRMQANNLFCGRSGLPFQYQLQTGFIKTGLITLDRQESHQTVIVTPRQVIGVGNVGRTPGQATYTLYEYGTNQIDFKTVYYGNSKGFQSQH</sequence>
<accession>A0A9Q5Z757</accession>
<protein>
    <submittedName>
        <fullName evidence="1">Metallophosphatase</fullName>
    </submittedName>
</protein>
<dbReference type="GeneID" id="57097155"/>
<comment type="caution">
    <text evidence="1">The sequence shown here is derived from an EMBL/GenBank/DDBJ whole genome shotgun (WGS) entry which is preliminary data.</text>
</comment>
<dbReference type="Proteomes" id="UP000222310">
    <property type="component" value="Unassembled WGS sequence"/>
</dbReference>
<dbReference type="AlphaFoldDB" id="A0A9Q5Z757"/>
<organism evidence="1 2">
    <name type="scientific">Nostoc linckia z8</name>
    <dbReference type="NCBI Taxonomy" id="1628746"/>
    <lineage>
        <taxon>Bacteria</taxon>
        <taxon>Bacillati</taxon>
        <taxon>Cyanobacteriota</taxon>
        <taxon>Cyanophyceae</taxon>
        <taxon>Nostocales</taxon>
        <taxon>Nostocaceae</taxon>
        <taxon>Nostoc</taxon>
    </lineage>
</organism>
<gene>
    <name evidence="1" type="ORF">VF08_29395</name>
</gene>
<dbReference type="RefSeq" id="WP_099072677.1">
    <property type="nucleotide sequence ID" value="NZ_LAHD01000119.1"/>
</dbReference>
<name>A0A9Q5Z757_NOSLI</name>
<dbReference type="SUPFAM" id="SSF56300">
    <property type="entry name" value="Metallo-dependent phosphatases"/>
    <property type="match status" value="1"/>
</dbReference>
<dbReference type="InterPro" id="IPR029052">
    <property type="entry name" value="Metallo-depent_PP-like"/>
</dbReference>
<evidence type="ECO:0000313" key="1">
    <source>
        <dbReference type="EMBL" id="PHJ97121.1"/>
    </source>
</evidence>
<reference evidence="1 2" key="1">
    <citation type="submission" date="2015-02" db="EMBL/GenBank/DDBJ databases">
        <title>Nostoc linckia genome annotation.</title>
        <authorList>
            <person name="Zhou Z."/>
        </authorList>
    </citation>
    <scope>NUCLEOTIDE SEQUENCE [LARGE SCALE GENOMIC DNA]</scope>
    <source>
        <strain evidence="2">z8</strain>
    </source>
</reference>